<evidence type="ECO:0000256" key="3">
    <source>
        <dbReference type="ARBA" id="ARBA00023315"/>
    </source>
</evidence>
<gene>
    <name evidence="6" type="ORF">ISF26_14170</name>
</gene>
<dbReference type="PROSITE" id="PS52004">
    <property type="entry name" value="KS3_2"/>
    <property type="match status" value="1"/>
</dbReference>
<dbReference type="Pfam" id="PF02801">
    <property type="entry name" value="Ketoacyl-synt_C"/>
    <property type="match status" value="1"/>
</dbReference>
<dbReference type="InterPro" id="IPR000794">
    <property type="entry name" value="Beta-ketoacyl_synthase"/>
</dbReference>
<keyword evidence="2 4" id="KW-0808">Transferase</keyword>
<dbReference type="InterPro" id="IPR014031">
    <property type="entry name" value="Ketoacyl_synth_C"/>
</dbReference>
<organism evidence="6 7">
    <name type="scientific">Gloeobacter morelensis MG652769</name>
    <dbReference type="NCBI Taxonomy" id="2781736"/>
    <lineage>
        <taxon>Bacteria</taxon>
        <taxon>Bacillati</taxon>
        <taxon>Cyanobacteriota</taxon>
        <taxon>Cyanophyceae</taxon>
        <taxon>Gloeobacterales</taxon>
        <taxon>Gloeobacteraceae</taxon>
        <taxon>Gloeobacter</taxon>
        <taxon>Gloeobacter morelensis</taxon>
    </lineage>
</organism>
<comment type="similarity">
    <text evidence="1 4">Belongs to the thiolase-like superfamily. Beta-ketoacyl-ACP synthases family.</text>
</comment>
<evidence type="ECO:0000256" key="2">
    <source>
        <dbReference type="ARBA" id="ARBA00022679"/>
    </source>
</evidence>
<sequence length="389" mass="41621">MAIRTGYAVTGIGLVTPMGCEPQTVWNFLSHGRSLYEKRDHSHGASKVDDRSIEGHIPARHAQKLDRFAMLSMIAAGNALADSRFEIQEENCYRVGLVVGNSTGGWTFLEPTMRALYSEGMKAVNSYTATAWFPTAAQGEISIQHKIGGYSKTVCADRLSSGFALELASVAVERGRVEAVVVGGTEAPLNDFVLNAYSGAGRLSPSGRYAPFEATADGRLLAEGAAMLLLEPRPAAAARGAKVHCEILAIAGGDDLAQAMRSCLHCAQVRPEAVDYVVLDAFGTPQRDDEEYRAIGEVFANNSQVRMSAPKSMYGDLVGAGVVMDVIIACLSIERQEILPTAGTPDRVKSPPVGRHVVERPEAVSIRYALVIARDEDGRSMAILLGKPA</sequence>
<dbReference type="SMART" id="SM00825">
    <property type="entry name" value="PKS_KS"/>
    <property type="match status" value="1"/>
</dbReference>
<keyword evidence="3" id="KW-0012">Acyltransferase</keyword>
<dbReference type="CDD" id="cd00828">
    <property type="entry name" value="elong_cond_enzymes"/>
    <property type="match status" value="1"/>
</dbReference>
<dbReference type="InterPro" id="IPR020841">
    <property type="entry name" value="PKS_Beta-ketoAc_synthase_dom"/>
</dbReference>
<dbReference type="Proteomes" id="UP001054846">
    <property type="component" value="Chromosome"/>
</dbReference>
<evidence type="ECO:0000313" key="6">
    <source>
        <dbReference type="EMBL" id="UFP92961.1"/>
    </source>
</evidence>
<reference evidence="6 7" key="1">
    <citation type="journal article" date="2021" name="Genome Biol. Evol.">
        <title>Complete Genome Sequencing of a Novel Gloeobacter Species from a Waterfall Cave in Mexico.</title>
        <authorList>
            <person name="Saw J.H."/>
            <person name="Cardona T."/>
            <person name="Montejano G."/>
        </authorList>
    </citation>
    <scope>NUCLEOTIDE SEQUENCE [LARGE SCALE GENOMIC DNA]</scope>
    <source>
        <strain evidence="6">MG652769</strain>
    </source>
</reference>
<feature type="domain" description="Ketosynthase family 3 (KS3)" evidence="5">
    <location>
        <begin position="4"/>
        <end position="387"/>
    </location>
</feature>
<evidence type="ECO:0000313" key="7">
    <source>
        <dbReference type="Proteomes" id="UP001054846"/>
    </source>
</evidence>
<dbReference type="Gene3D" id="3.40.47.10">
    <property type="match status" value="2"/>
</dbReference>
<proteinExistence type="inferred from homology"/>
<name>A0ABY3PH69_9CYAN</name>
<dbReference type="InterPro" id="IPR047224">
    <property type="entry name" value="FAS_alpha_su_C"/>
</dbReference>
<dbReference type="SUPFAM" id="SSF53901">
    <property type="entry name" value="Thiolase-like"/>
    <property type="match status" value="2"/>
</dbReference>
<dbReference type="InterPro" id="IPR014030">
    <property type="entry name" value="Ketoacyl_synth_N"/>
</dbReference>
<protein>
    <submittedName>
        <fullName evidence="6">Beta-ketoacyl synthase</fullName>
    </submittedName>
</protein>
<evidence type="ECO:0000259" key="5">
    <source>
        <dbReference type="PROSITE" id="PS52004"/>
    </source>
</evidence>
<evidence type="ECO:0000256" key="1">
    <source>
        <dbReference type="ARBA" id="ARBA00008467"/>
    </source>
</evidence>
<dbReference type="EMBL" id="CP063845">
    <property type="protein sequence ID" value="UFP92961.1"/>
    <property type="molecule type" value="Genomic_DNA"/>
</dbReference>
<dbReference type="InterPro" id="IPR016039">
    <property type="entry name" value="Thiolase-like"/>
</dbReference>
<evidence type="ECO:0000256" key="4">
    <source>
        <dbReference type="RuleBase" id="RU003694"/>
    </source>
</evidence>
<dbReference type="Pfam" id="PF00109">
    <property type="entry name" value="ketoacyl-synt"/>
    <property type="match status" value="1"/>
</dbReference>
<dbReference type="RefSeq" id="WP_230839959.1">
    <property type="nucleotide sequence ID" value="NZ_CP063845.1"/>
</dbReference>
<dbReference type="PANTHER" id="PTHR11712:SF322">
    <property type="entry name" value="POLYKETIDE BETA-KETOACYL SYNTHASE 2-RELATED"/>
    <property type="match status" value="1"/>
</dbReference>
<keyword evidence="7" id="KW-1185">Reference proteome</keyword>
<dbReference type="PANTHER" id="PTHR11712">
    <property type="entry name" value="POLYKETIDE SYNTHASE-RELATED"/>
    <property type="match status" value="1"/>
</dbReference>
<accession>A0ABY3PH69</accession>